<name>A0AAP0KNR1_9MAGN</name>
<feature type="compositionally biased region" description="Basic and acidic residues" evidence="1">
    <location>
        <begin position="112"/>
        <end position="139"/>
    </location>
</feature>
<gene>
    <name evidence="2" type="ORF">Sjap_002222</name>
</gene>
<reference evidence="2 3" key="1">
    <citation type="submission" date="2024-01" db="EMBL/GenBank/DDBJ databases">
        <title>Genome assemblies of Stephania.</title>
        <authorList>
            <person name="Yang L."/>
        </authorList>
    </citation>
    <scope>NUCLEOTIDE SEQUENCE [LARGE SCALE GENOMIC DNA]</scope>
    <source>
        <strain evidence="2">QJT</strain>
        <tissue evidence="2">Leaf</tissue>
    </source>
</reference>
<comment type="caution">
    <text evidence="2">The sequence shown here is derived from an EMBL/GenBank/DDBJ whole genome shotgun (WGS) entry which is preliminary data.</text>
</comment>
<accession>A0AAP0KNR1</accession>
<feature type="compositionally biased region" description="Low complexity" evidence="1">
    <location>
        <begin position="147"/>
        <end position="156"/>
    </location>
</feature>
<evidence type="ECO:0000313" key="2">
    <source>
        <dbReference type="EMBL" id="KAK9154742.1"/>
    </source>
</evidence>
<organism evidence="2 3">
    <name type="scientific">Stephania japonica</name>
    <dbReference type="NCBI Taxonomy" id="461633"/>
    <lineage>
        <taxon>Eukaryota</taxon>
        <taxon>Viridiplantae</taxon>
        <taxon>Streptophyta</taxon>
        <taxon>Embryophyta</taxon>
        <taxon>Tracheophyta</taxon>
        <taxon>Spermatophyta</taxon>
        <taxon>Magnoliopsida</taxon>
        <taxon>Ranunculales</taxon>
        <taxon>Menispermaceae</taxon>
        <taxon>Menispermoideae</taxon>
        <taxon>Cissampelideae</taxon>
        <taxon>Stephania</taxon>
    </lineage>
</organism>
<proteinExistence type="predicted"/>
<sequence>MEVRLRLRRSFYPEAGKPEHDASIWIVPIFLCEFSMDIAGTERLQIYYFIRGVRDDIASAIVSSGAPTVQAMFERALTYETFLMQKNGLPMTASAEVEVGQSSRQDRRPKRQRDQFSRGRRDGRDRRQDGRDQYRDRQPVHTIAPTPQQRQQPQQHQVRDQGGRDRGQRDRGQEPRSDDARTGKRETRRCFRCGRRDI</sequence>
<feature type="compositionally biased region" description="Basic and acidic residues" evidence="1">
    <location>
        <begin position="157"/>
        <end position="198"/>
    </location>
</feature>
<evidence type="ECO:0000313" key="3">
    <source>
        <dbReference type="Proteomes" id="UP001417504"/>
    </source>
</evidence>
<protein>
    <submittedName>
        <fullName evidence="2">Uncharacterized protein</fullName>
    </submittedName>
</protein>
<evidence type="ECO:0000256" key="1">
    <source>
        <dbReference type="SAM" id="MobiDB-lite"/>
    </source>
</evidence>
<dbReference type="Proteomes" id="UP001417504">
    <property type="component" value="Unassembled WGS sequence"/>
</dbReference>
<dbReference type="EMBL" id="JBBNAE010000001">
    <property type="protein sequence ID" value="KAK9154742.1"/>
    <property type="molecule type" value="Genomic_DNA"/>
</dbReference>
<dbReference type="AlphaFoldDB" id="A0AAP0KNR1"/>
<feature type="region of interest" description="Disordered" evidence="1">
    <location>
        <begin position="94"/>
        <end position="198"/>
    </location>
</feature>
<keyword evidence="3" id="KW-1185">Reference proteome</keyword>